<dbReference type="Pfam" id="PF04264">
    <property type="entry name" value="YceI"/>
    <property type="match status" value="1"/>
</dbReference>
<protein>
    <submittedName>
        <fullName evidence="3">YceI family protein</fullName>
    </submittedName>
</protein>
<dbReference type="SMART" id="SM00867">
    <property type="entry name" value="YceI"/>
    <property type="match status" value="1"/>
</dbReference>
<keyword evidence="1" id="KW-0732">Signal</keyword>
<evidence type="ECO:0000313" key="4">
    <source>
        <dbReference type="Proteomes" id="UP001164472"/>
    </source>
</evidence>
<dbReference type="PANTHER" id="PTHR34406">
    <property type="entry name" value="PROTEIN YCEI"/>
    <property type="match status" value="1"/>
</dbReference>
<dbReference type="Proteomes" id="UP001164472">
    <property type="component" value="Chromosome"/>
</dbReference>
<evidence type="ECO:0000256" key="1">
    <source>
        <dbReference type="SAM" id="SignalP"/>
    </source>
</evidence>
<reference evidence="3" key="1">
    <citation type="submission" date="2022-07" db="EMBL/GenBank/DDBJ databases">
        <title>Alkalimarinus sp. nov., isolated from gut of a Alitta virens.</title>
        <authorList>
            <person name="Yang A.I."/>
            <person name="Shin N.-R."/>
        </authorList>
    </citation>
    <scope>NUCLEOTIDE SEQUENCE</scope>
    <source>
        <strain evidence="3">FA028</strain>
    </source>
</reference>
<organism evidence="3 4">
    <name type="scientific">Alkalimarinus sediminis</name>
    <dbReference type="NCBI Taxonomy" id="1632866"/>
    <lineage>
        <taxon>Bacteria</taxon>
        <taxon>Pseudomonadati</taxon>
        <taxon>Pseudomonadota</taxon>
        <taxon>Gammaproteobacteria</taxon>
        <taxon>Alteromonadales</taxon>
        <taxon>Alteromonadaceae</taxon>
        <taxon>Alkalimarinus</taxon>
    </lineage>
</organism>
<name>A0A9E8HG15_9ALTE</name>
<dbReference type="InterPro" id="IPR036761">
    <property type="entry name" value="TTHA0802/YceI-like_sf"/>
</dbReference>
<evidence type="ECO:0000259" key="2">
    <source>
        <dbReference type="SMART" id="SM00867"/>
    </source>
</evidence>
<evidence type="ECO:0000313" key="3">
    <source>
        <dbReference type="EMBL" id="UZW73547.1"/>
    </source>
</evidence>
<keyword evidence="4" id="KW-1185">Reference proteome</keyword>
<dbReference type="NCBIfam" id="NF002994">
    <property type="entry name" value="PRK03757.1"/>
    <property type="match status" value="1"/>
</dbReference>
<dbReference type="AlphaFoldDB" id="A0A9E8HG15"/>
<dbReference type="EMBL" id="CP101527">
    <property type="protein sequence ID" value="UZW73547.1"/>
    <property type="molecule type" value="Genomic_DNA"/>
</dbReference>
<feature type="signal peptide" evidence="1">
    <location>
        <begin position="1"/>
        <end position="23"/>
    </location>
</feature>
<dbReference type="RefSeq" id="WP_251809688.1">
    <property type="nucleotide sequence ID" value="NZ_CP101527.1"/>
</dbReference>
<accession>A0A9E8HG15</accession>
<dbReference type="InterPro" id="IPR007372">
    <property type="entry name" value="Lipid/polyisoprenoid-bd_YceI"/>
</dbReference>
<feature type="domain" description="Lipid/polyisoprenoid-binding YceI-like" evidence="2">
    <location>
        <begin position="25"/>
        <end position="190"/>
    </location>
</feature>
<feature type="chain" id="PRO_5038681442" evidence="1">
    <location>
        <begin position="24"/>
        <end position="192"/>
    </location>
</feature>
<dbReference type="KEGG" id="asem:NNL22_10895"/>
<sequence>MKLKKWVTGVVSAALLTAGSAHSADYVIDTEGAHAFIQFKISHLGYSWLYGRFNKFEGGFSYDEANPTASKISVSIDTASVDSNHAERDKHLRSKDFLEVGKYPEATFVSTRIEDKGDGKAAVHGDFTFRGVTKPIVIDATHTGGGKDPWGGYRNGFSGTTSFKLKDYGVPKNLGPASEEVEIFLSIEGIKK</sequence>
<gene>
    <name evidence="3" type="ORF">NNL22_10895</name>
</gene>
<proteinExistence type="predicted"/>
<dbReference type="SUPFAM" id="SSF101874">
    <property type="entry name" value="YceI-like"/>
    <property type="match status" value="1"/>
</dbReference>
<dbReference type="PANTHER" id="PTHR34406:SF1">
    <property type="entry name" value="PROTEIN YCEI"/>
    <property type="match status" value="1"/>
</dbReference>
<dbReference type="Gene3D" id="2.40.128.110">
    <property type="entry name" value="Lipid/polyisoprenoid-binding, YceI-like"/>
    <property type="match status" value="1"/>
</dbReference>